<reference evidence="2 3" key="1">
    <citation type="submission" date="2018-10" db="EMBL/GenBank/DDBJ databases">
        <title>Sequencing the genomes of 1000 actinobacteria strains.</title>
        <authorList>
            <person name="Klenk H.-P."/>
        </authorList>
    </citation>
    <scope>NUCLEOTIDE SEQUENCE [LARGE SCALE GENOMIC DNA]</scope>
    <source>
        <strain evidence="2 3">DSM 17894</strain>
    </source>
</reference>
<dbReference type="EMBL" id="RBKS01000001">
    <property type="protein sequence ID" value="RKR76505.1"/>
    <property type="molecule type" value="Genomic_DNA"/>
</dbReference>
<dbReference type="Gene3D" id="3.40.50.300">
    <property type="entry name" value="P-loop containing nucleotide triphosphate hydrolases"/>
    <property type="match status" value="1"/>
</dbReference>
<accession>A0A495IN09</accession>
<dbReference type="SUPFAM" id="SSF52540">
    <property type="entry name" value="P-loop containing nucleoside triphosphate hydrolases"/>
    <property type="match status" value="1"/>
</dbReference>
<evidence type="ECO:0000313" key="3">
    <source>
        <dbReference type="Proteomes" id="UP000280008"/>
    </source>
</evidence>
<evidence type="ECO:0000313" key="2">
    <source>
        <dbReference type="EMBL" id="RKR76505.1"/>
    </source>
</evidence>
<feature type="domain" description="Orc1-like AAA ATPase" evidence="1">
    <location>
        <begin position="15"/>
        <end position="175"/>
    </location>
</feature>
<evidence type="ECO:0000259" key="1">
    <source>
        <dbReference type="Pfam" id="PF13191"/>
    </source>
</evidence>
<sequence length="381" mass="40435">MQPSPYTPGEVARTVPGRASQLADIDERLSAMVDLGRLVGRIRVDHAPRGFGKTSLLREYQRRAVARGAITAWVTAGESQGLIAQIGAAIASATASLGDEASTRLLDRIESLKLTIGAPGIAQASATLNGEKVQEPVGVRGFEAVIREAASYGAGIVILIDEVQAADEAGIRTLVYAWQHLQAEGADIPAAVFAAGLPNAPEVIASVVTFSERIAYRRLGPLEQEAEEIALVGPARALGVTWTREAVANALSVAQGYPYTVQLIGDATWAAAGRPDPGRTVGVDDVERGRIAMRDDLEALFRARWAQSAALERRMLSAMAARGDDPVSRADISADLQIPTNHLSSPRGRLIDKGLIQSADRGMLEFTIPGFAEFVRDQEGG</sequence>
<dbReference type="Proteomes" id="UP000280008">
    <property type="component" value="Unassembled WGS sequence"/>
</dbReference>
<gene>
    <name evidence="2" type="ORF">C8E83_3682</name>
</gene>
<dbReference type="AlphaFoldDB" id="A0A495IN09"/>
<dbReference type="InterPro" id="IPR027417">
    <property type="entry name" value="P-loop_NTPase"/>
</dbReference>
<comment type="caution">
    <text evidence="2">The sequence shown here is derived from an EMBL/GenBank/DDBJ whole genome shotgun (WGS) entry which is preliminary data.</text>
</comment>
<dbReference type="PANTHER" id="PTHR34301:SF8">
    <property type="entry name" value="ATPASE DOMAIN-CONTAINING PROTEIN"/>
    <property type="match status" value="1"/>
</dbReference>
<dbReference type="PANTHER" id="PTHR34301">
    <property type="entry name" value="DNA-BINDING PROTEIN-RELATED"/>
    <property type="match status" value="1"/>
</dbReference>
<dbReference type="InterPro" id="IPR041664">
    <property type="entry name" value="AAA_16"/>
</dbReference>
<dbReference type="OrthoDB" id="2020141at2"/>
<dbReference type="RefSeq" id="WP_121371470.1">
    <property type="nucleotide sequence ID" value="NZ_RBKS01000001.1"/>
</dbReference>
<protein>
    <submittedName>
        <fullName evidence="2">AAA ATPase-like protein</fullName>
    </submittedName>
</protein>
<organism evidence="2 3">
    <name type="scientific">Frondihabitans australicus</name>
    <dbReference type="NCBI Taxonomy" id="386892"/>
    <lineage>
        <taxon>Bacteria</taxon>
        <taxon>Bacillati</taxon>
        <taxon>Actinomycetota</taxon>
        <taxon>Actinomycetes</taxon>
        <taxon>Micrococcales</taxon>
        <taxon>Microbacteriaceae</taxon>
        <taxon>Frondihabitans</taxon>
    </lineage>
</organism>
<proteinExistence type="predicted"/>
<name>A0A495IN09_9MICO</name>
<dbReference type="Pfam" id="PF13191">
    <property type="entry name" value="AAA_16"/>
    <property type="match status" value="1"/>
</dbReference>
<keyword evidence="3" id="KW-1185">Reference proteome</keyword>